<organism evidence="1 2">
    <name type="scientific">Luteipulveratus mongoliensis</name>
    <dbReference type="NCBI Taxonomy" id="571913"/>
    <lineage>
        <taxon>Bacteria</taxon>
        <taxon>Bacillati</taxon>
        <taxon>Actinomycetota</taxon>
        <taxon>Actinomycetes</taxon>
        <taxon>Micrococcales</taxon>
        <taxon>Dermacoccaceae</taxon>
        <taxon>Luteipulveratus</taxon>
    </lineage>
</organism>
<evidence type="ECO:0000313" key="2">
    <source>
        <dbReference type="Proteomes" id="UP000066480"/>
    </source>
</evidence>
<dbReference type="KEGG" id="lmoi:VV02_02705"/>
<dbReference type="EMBL" id="CP011112">
    <property type="protein sequence ID" value="AKU15023.1"/>
    <property type="molecule type" value="Genomic_DNA"/>
</dbReference>
<protein>
    <submittedName>
        <fullName evidence="1">Uncharacterized protein</fullName>
    </submittedName>
</protein>
<sequence>MLEDAATVIESILQKAKPSYGDVVVARVDADSQDVVGTHIIEQKVPFPTEWSVPGIDSSVSEAFCEAAHELAPPHVWSKTRGGGLTAVFITVVCREGRAIDSRDEWTCIRDWRYSNHLRDGFDGDVYVVTPHGWAGLMDRRAGHHPRLVQQPRLRAV</sequence>
<keyword evidence="2" id="KW-1185">Reference proteome</keyword>
<name>A0A0K1JEK1_9MICO</name>
<gene>
    <name evidence="1" type="ORF">VV02_02705</name>
</gene>
<dbReference type="AlphaFoldDB" id="A0A0K1JEK1"/>
<proteinExistence type="predicted"/>
<dbReference type="Proteomes" id="UP000066480">
    <property type="component" value="Chromosome"/>
</dbReference>
<evidence type="ECO:0000313" key="1">
    <source>
        <dbReference type="EMBL" id="AKU15023.1"/>
    </source>
</evidence>
<accession>A0A0K1JEK1</accession>
<reference evidence="1 2" key="1">
    <citation type="submission" date="2015-03" db="EMBL/GenBank/DDBJ databases">
        <title>Luteipulveratus halotolerans sp. nov., a novel actinobacterium (Dermacoccaceae) from Sarawak, Malaysia.</title>
        <authorList>
            <person name="Juboi H."/>
            <person name="Basik A."/>
            <person name="Shamsul S.S."/>
            <person name="Arnold P."/>
            <person name="Schmitt E.K."/>
            <person name="Sanglier J.-J."/>
            <person name="Yeo T."/>
        </authorList>
    </citation>
    <scope>NUCLEOTIDE SEQUENCE [LARGE SCALE GENOMIC DNA]</scope>
    <source>
        <strain evidence="1 2">MN07-A0370</strain>
    </source>
</reference>